<dbReference type="STRING" id="237069.SAMN05216498_1924"/>
<feature type="transmembrane region" description="Helical" evidence="1">
    <location>
        <begin position="6"/>
        <end position="27"/>
    </location>
</feature>
<proteinExistence type="predicted"/>
<feature type="transmembrane region" description="Helical" evidence="1">
    <location>
        <begin position="63"/>
        <end position="80"/>
    </location>
</feature>
<evidence type="ECO:0000313" key="2">
    <source>
        <dbReference type="EMBL" id="SDN27365.1"/>
    </source>
</evidence>
<feature type="transmembrane region" description="Helical" evidence="1">
    <location>
        <begin position="39"/>
        <end position="57"/>
    </location>
</feature>
<feature type="transmembrane region" description="Helical" evidence="1">
    <location>
        <begin position="92"/>
        <end position="113"/>
    </location>
</feature>
<dbReference type="OrthoDB" id="2438344at2"/>
<sequence>MEHINLIGVISNIVAWLITAILFVYFYRKREVNSKLWKALLVLLIGLFSFTINWQMFGKMISFPILPLGVWLVLLYCSWTNRKERWQVYRPFAWIGFSFNFILLIMTLISAPIQEAVYPSNDPRTYIADVDHAQIVNLHPSAQDQVLQIDLLQNGLNQWSDASLGGFEWYYEMDKNNSKEVVKEGFPYQLVGAKAMWGSGLQSIIYIEEDGKGLLITTPEKQYYFRLDQSLFKERKTS</sequence>
<keyword evidence="1" id="KW-0472">Membrane</keyword>
<organism evidence="2 3">
    <name type="scientific">Tenuibacillus multivorans</name>
    <dbReference type="NCBI Taxonomy" id="237069"/>
    <lineage>
        <taxon>Bacteria</taxon>
        <taxon>Bacillati</taxon>
        <taxon>Bacillota</taxon>
        <taxon>Bacilli</taxon>
        <taxon>Bacillales</taxon>
        <taxon>Bacillaceae</taxon>
        <taxon>Tenuibacillus</taxon>
    </lineage>
</organism>
<evidence type="ECO:0000256" key="1">
    <source>
        <dbReference type="SAM" id="Phobius"/>
    </source>
</evidence>
<dbReference type="Proteomes" id="UP000199334">
    <property type="component" value="Unassembled WGS sequence"/>
</dbReference>
<dbReference type="EMBL" id="FNIG01000003">
    <property type="protein sequence ID" value="SDN27365.1"/>
    <property type="molecule type" value="Genomic_DNA"/>
</dbReference>
<gene>
    <name evidence="2" type="ORF">SAMN05216498_1924</name>
</gene>
<dbReference type="RefSeq" id="WP_093856377.1">
    <property type="nucleotide sequence ID" value="NZ_BJVZ01000024.1"/>
</dbReference>
<protein>
    <submittedName>
        <fullName evidence="2">Uncharacterized protein</fullName>
    </submittedName>
</protein>
<accession>A0A1H0A1K5</accession>
<reference evidence="2 3" key="1">
    <citation type="submission" date="2016-10" db="EMBL/GenBank/DDBJ databases">
        <authorList>
            <person name="de Groot N.N."/>
        </authorList>
    </citation>
    <scope>NUCLEOTIDE SEQUENCE [LARGE SCALE GENOMIC DNA]</scope>
    <source>
        <strain evidence="2 3">CGMCC 1.3442</strain>
    </source>
</reference>
<name>A0A1H0A1K5_9BACI</name>
<keyword evidence="1" id="KW-1133">Transmembrane helix</keyword>
<evidence type="ECO:0000313" key="3">
    <source>
        <dbReference type="Proteomes" id="UP000199334"/>
    </source>
</evidence>
<keyword evidence="1" id="KW-0812">Transmembrane</keyword>
<keyword evidence="3" id="KW-1185">Reference proteome</keyword>
<dbReference type="AlphaFoldDB" id="A0A1H0A1K5"/>